<dbReference type="AlphaFoldDB" id="A0A5B2TZH4"/>
<comment type="caution">
    <text evidence="3">The sequence shown here is derived from an EMBL/GenBank/DDBJ whole genome shotgun (WGS) entry which is preliminary data.</text>
</comment>
<keyword evidence="1" id="KW-0472">Membrane</keyword>
<evidence type="ECO:0000256" key="1">
    <source>
        <dbReference type="SAM" id="Phobius"/>
    </source>
</evidence>
<dbReference type="PANTHER" id="PTHR37464:SF1">
    <property type="entry name" value="BLL2463 PROTEIN"/>
    <property type="match status" value="1"/>
</dbReference>
<accession>A0A5B2TZH4</accession>
<organism evidence="3 4">
    <name type="scientific">Maribacter flavus</name>
    <dbReference type="NCBI Taxonomy" id="1658664"/>
    <lineage>
        <taxon>Bacteria</taxon>
        <taxon>Pseudomonadati</taxon>
        <taxon>Bacteroidota</taxon>
        <taxon>Flavobacteriia</taxon>
        <taxon>Flavobacteriales</taxon>
        <taxon>Flavobacteriaceae</taxon>
        <taxon>Maribacter</taxon>
    </lineage>
</organism>
<gene>
    <name evidence="3" type="ORF">F0361_08960</name>
</gene>
<dbReference type="NCBIfam" id="TIGR02226">
    <property type="entry name" value="two_anch"/>
    <property type="match status" value="1"/>
</dbReference>
<protein>
    <recommendedName>
        <fullName evidence="2">Aerotolerance regulator N-terminal domain-containing protein</fullName>
    </recommendedName>
</protein>
<keyword evidence="1" id="KW-0812">Transmembrane</keyword>
<feature type="domain" description="Aerotolerance regulator N-terminal" evidence="2">
    <location>
        <begin position="1"/>
        <end position="76"/>
    </location>
</feature>
<dbReference type="InterPro" id="IPR011933">
    <property type="entry name" value="Double_TM_dom"/>
</dbReference>
<evidence type="ECO:0000259" key="2">
    <source>
        <dbReference type="Pfam" id="PF07584"/>
    </source>
</evidence>
<feature type="transmembrane region" description="Helical" evidence="1">
    <location>
        <begin position="6"/>
        <end position="24"/>
    </location>
</feature>
<dbReference type="EMBL" id="VUOE01000001">
    <property type="protein sequence ID" value="KAA2219702.1"/>
    <property type="molecule type" value="Genomic_DNA"/>
</dbReference>
<keyword evidence="1" id="KW-1133">Transmembrane helix</keyword>
<dbReference type="InterPro" id="IPR024163">
    <property type="entry name" value="Aerotolerance_reg_N"/>
</dbReference>
<dbReference type="PANTHER" id="PTHR37464">
    <property type="entry name" value="BLL2463 PROTEIN"/>
    <property type="match status" value="1"/>
</dbReference>
<dbReference type="Pfam" id="PF07584">
    <property type="entry name" value="BatA"/>
    <property type="match status" value="1"/>
</dbReference>
<evidence type="ECO:0000313" key="4">
    <source>
        <dbReference type="Proteomes" id="UP000323188"/>
    </source>
</evidence>
<evidence type="ECO:0000313" key="3">
    <source>
        <dbReference type="EMBL" id="KAA2219702.1"/>
    </source>
</evidence>
<proteinExistence type="predicted"/>
<sequence>MTFLQPTYLWALLSLAVPLLIHLLNKGDVKTVKVGSVKFLRESDTKQSRKIRLHELFLLLLRMLLLGLIILYLAEPRWKTKVQKVALTYLIEPSLASNEAFMAFADSLPQNDIRWFAENFPDLEAEVDRGTVPTYWQLAQSLTEIHSDSIVVFTKGLAKGIKGPRPVVDPNVRWVIVENETEVVEPIGAKIIGDSIRLFEAKSSSQITDLQANMLSKNDASVVSLTADSLVWNASGETTKVPILQNDTLHVTVAFDESYEREMWYVTSALKAIGTYGMREIKLKTMDADALPETGKPLDLLVWLKNGNVPNISQTTLAMVPDSLANSLIEPTESKNLFHLTGRLNIENTITKNFTNSLASLLLFNSTLEDNLIERDQRVLPETEFTPNVATSESRMKVRTMDISPWIWLAVFLVLVAERILSKVRKQ</sequence>
<feature type="transmembrane region" description="Helical" evidence="1">
    <location>
        <begin position="56"/>
        <end position="74"/>
    </location>
</feature>
<reference evidence="3 4" key="1">
    <citation type="submission" date="2019-09" db="EMBL/GenBank/DDBJ databases">
        <authorList>
            <person name="Khan S.A."/>
            <person name="Jeon C.O."/>
            <person name="Chun B.H."/>
            <person name="Jeong S.E."/>
        </authorList>
    </citation>
    <scope>NUCLEOTIDE SEQUENCE [LARGE SCALE GENOMIC DNA]</scope>
    <source>
        <strain evidence="3 4">KCTC 42508</strain>
    </source>
</reference>
<name>A0A5B2TZH4_9FLAO</name>
<dbReference type="Proteomes" id="UP000323188">
    <property type="component" value="Unassembled WGS sequence"/>
</dbReference>
<feature type="transmembrane region" description="Helical" evidence="1">
    <location>
        <begin position="403"/>
        <end position="421"/>
    </location>
</feature>